<comment type="caution">
    <text evidence="1">The sequence shown here is derived from an EMBL/GenBank/DDBJ whole genome shotgun (WGS) entry which is preliminary data.</text>
</comment>
<reference evidence="1 2" key="1">
    <citation type="submission" date="2018-07" db="EMBL/GenBank/DDBJ databases">
        <title>Pseudomonas laoshanensis sp. nov., isolated from soil.</title>
        <authorList>
            <person name="Sun J."/>
            <person name="Yu L."/>
            <person name="Wang M."/>
            <person name="Zhang C."/>
        </authorList>
    </citation>
    <scope>NUCLEOTIDE SEQUENCE [LARGE SCALE GENOMIC DNA]</scope>
    <source>
        <strain evidence="1 2">Y22</strain>
    </source>
</reference>
<organism evidence="1 2">
    <name type="scientific">Halopseudomonas laoshanensis</name>
    <dbReference type="NCBI Taxonomy" id="2268758"/>
    <lineage>
        <taxon>Bacteria</taxon>
        <taxon>Pseudomonadati</taxon>
        <taxon>Pseudomonadota</taxon>
        <taxon>Gammaproteobacteria</taxon>
        <taxon>Pseudomonadales</taxon>
        <taxon>Pseudomonadaceae</taxon>
        <taxon>Halopseudomonas</taxon>
    </lineage>
</organism>
<keyword evidence="2" id="KW-1185">Reference proteome</keyword>
<gene>
    <name evidence="1" type="ORF">DT594_09625</name>
</gene>
<accession>A0A7V7KXB3</accession>
<name>A0A7V7KXB3_9GAMM</name>
<dbReference type="Proteomes" id="UP000463138">
    <property type="component" value="Unassembled WGS sequence"/>
</dbReference>
<dbReference type="OrthoDB" id="8127628at2"/>
<dbReference type="AlphaFoldDB" id="A0A7V7KXB3"/>
<protein>
    <submittedName>
        <fullName evidence="1">Uncharacterized protein</fullName>
    </submittedName>
</protein>
<dbReference type="RefSeq" id="WP_149332469.1">
    <property type="nucleotide sequence ID" value="NZ_QOVF01000002.1"/>
</dbReference>
<dbReference type="EMBL" id="QOVF01000002">
    <property type="protein sequence ID" value="KAA0695102.1"/>
    <property type="molecule type" value="Genomic_DNA"/>
</dbReference>
<sequence length="71" mass="8117">MSVYKLAAQLMQDNLATAQAQGFNEQELAKALMNEVIAVYRRERSISDIAHELHFLAENLDEDADYAFMRP</sequence>
<proteinExistence type="predicted"/>
<evidence type="ECO:0000313" key="1">
    <source>
        <dbReference type="EMBL" id="KAA0695102.1"/>
    </source>
</evidence>
<evidence type="ECO:0000313" key="2">
    <source>
        <dbReference type="Proteomes" id="UP000463138"/>
    </source>
</evidence>